<keyword evidence="6" id="KW-1185">Reference proteome</keyword>
<name>A0A143PPQ7_LUTPR</name>
<dbReference type="Pfam" id="PF10135">
    <property type="entry name" value="Rod-binding"/>
    <property type="match status" value="1"/>
</dbReference>
<dbReference type="GO" id="GO:0004222">
    <property type="term" value="F:metalloendopeptidase activity"/>
    <property type="evidence" value="ECO:0007669"/>
    <property type="project" value="TreeGrafter"/>
</dbReference>
<reference evidence="5 6" key="1">
    <citation type="journal article" date="2016" name="Genome Announc.">
        <title>First Complete Genome Sequence of a Subdivision 6 Acidobacterium Strain.</title>
        <authorList>
            <person name="Huang S."/>
            <person name="Vieira S."/>
            <person name="Bunk B."/>
            <person name="Riedel T."/>
            <person name="Sproer C."/>
            <person name="Overmann J."/>
        </authorList>
    </citation>
    <scope>NUCLEOTIDE SEQUENCE [LARGE SCALE GENOMIC DNA]</scope>
    <source>
        <strain evidence="6">DSM 100886 HEG_-6_39</strain>
    </source>
</reference>
<evidence type="ECO:0000259" key="3">
    <source>
        <dbReference type="Pfam" id="PF01551"/>
    </source>
</evidence>
<feature type="domain" description="M23ase beta-sheet core" evidence="3">
    <location>
        <begin position="184"/>
        <end position="278"/>
    </location>
</feature>
<dbReference type="SUPFAM" id="SSF51261">
    <property type="entry name" value="Duplicated hybrid motif"/>
    <property type="match status" value="1"/>
</dbReference>
<evidence type="ECO:0000256" key="1">
    <source>
        <dbReference type="ARBA" id="ARBA00022729"/>
    </source>
</evidence>
<dbReference type="Pfam" id="PF01551">
    <property type="entry name" value="Peptidase_M23"/>
    <property type="match status" value="1"/>
</dbReference>
<dbReference type="Gene3D" id="2.70.70.10">
    <property type="entry name" value="Glucose Permease (Domain IIA)"/>
    <property type="match status" value="1"/>
</dbReference>
<accession>A0A143PPQ7</accession>
<dbReference type="STRING" id="1855912.LuPra_03641"/>
<evidence type="ECO:0000313" key="6">
    <source>
        <dbReference type="Proteomes" id="UP000076079"/>
    </source>
</evidence>
<dbReference type="InterPro" id="IPR016047">
    <property type="entry name" value="M23ase_b-sheet_dom"/>
</dbReference>
<proteinExistence type="predicted"/>
<gene>
    <name evidence="5" type="primary">spoIIQ_2</name>
    <name evidence="5" type="ORF">LuPra_03641</name>
</gene>
<dbReference type="AlphaFoldDB" id="A0A143PPQ7"/>
<dbReference type="RefSeq" id="WP_110172053.1">
    <property type="nucleotide sequence ID" value="NZ_CP015136.1"/>
</dbReference>
<dbReference type="OrthoDB" id="9809488at2"/>
<keyword evidence="1" id="KW-0732">Signal</keyword>
<dbReference type="PANTHER" id="PTHR21666">
    <property type="entry name" value="PEPTIDASE-RELATED"/>
    <property type="match status" value="1"/>
</dbReference>
<dbReference type="KEGG" id="abac:LuPra_03641"/>
<sequence length="292" mass="30184">MSADAHSPLSFPTPGADRLTTLDRTSSPAAEREKLGELAAQFESMLMLEMIKQMRKSLLDDGGEGDGLGKETYSSTIDQELALHLAKAGGIGLAPTLVDAWQRQQGAVAPGSIVTPAAGRAMPVGSPALLPTTSAAAMSASRQVAPVPQAPAGSADGGLSLEMAGRVSSAYGWRNDPLKGHTKFHGGIDLAARYGTEVPAAASGTVVTAEAQGGYGLTVVLRHADGIETRYAHLASLDVKAGDVVSQGQHVGRVGSTGRSTGPHLHFEVTQAGRRVDPEQFVRNLTSDTKGQ</sequence>
<dbReference type="EMBL" id="CP015136">
    <property type="protein sequence ID" value="AMY10411.1"/>
    <property type="molecule type" value="Genomic_DNA"/>
</dbReference>
<evidence type="ECO:0000313" key="5">
    <source>
        <dbReference type="EMBL" id="AMY10411.1"/>
    </source>
</evidence>
<dbReference type="InterPro" id="IPR019301">
    <property type="entry name" value="Flagellar_prot_FlgJ_N"/>
</dbReference>
<dbReference type="InterPro" id="IPR050570">
    <property type="entry name" value="Cell_wall_metabolism_enzyme"/>
</dbReference>
<organism evidence="5 6">
    <name type="scientific">Luteitalea pratensis</name>
    <dbReference type="NCBI Taxonomy" id="1855912"/>
    <lineage>
        <taxon>Bacteria</taxon>
        <taxon>Pseudomonadati</taxon>
        <taxon>Acidobacteriota</taxon>
        <taxon>Vicinamibacteria</taxon>
        <taxon>Vicinamibacterales</taxon>
        <taxon>Vicinamibacteraceae</taxon>
        <taxon>Luteitalea</taxon>
    </lineage>
</organism>
<dbReference type="Proteomes" id="UP000076079">
    <property type="component" value="Chromosome"/>
</dbReference>
<dbReference type="PANTHER" id="PTHR21666:SF289">
    <property type="entry name" value="L-ALA--D-GLU ENDOPEPTIDASE"/>
    <property type="match status" value="1"/>
</dbReference>
<dbReference type="CDD" id="cd12797">
    <property type="entry name" value="M23_peptidase"/>
    <property type="match status" value="1"/>
</dbReference>
<evidence type="ECO:0000259" key="4">
    <source>
        <dbReference type="Pfam" id="PF10135"/>
    </source>
</evidence>
<reference evidence="6" key="2">
    <citation type="submission" date="2016-04" db="EMBL/GenBank/DDBJ databases">
        <title>First Complete Genome Sequence of a Subdivision 6 Acidobacterium.</title>
        <authorList>
            <person name="Huang S."/>
            <person name="Vieira S."/>
            <person name="Bunk B."/>
            <person name="Riedel T."/>
            <person name="Sproeer C."/>
            <person name="Overmann J."/>
        </authorList>
    </citation>
    <scope>NUCLEOTIDE SEQUENCE [LARGE SCALE GENOMIC DNA]</scope>
    <source>
        <strain evidence="6">DSM 100886 HEG_-6_39</strain>
    </source>
</reference>
<feature type="region of interest" description="Disordered" evidence="2">
    <location>
        <begin position="1"/>
        <end position="32"/>
    </location>
</feature>
<dbReference type="InterPro" id="IPR011055">
    <property type="entry name" value="Dup_hybrid_motif"/>
</dbReference>
<feature type="domain" description="Flagellar protein FlgJ N-terminal" evidence="4">
    <location>
        <begin position="52"/>
        <end position="98"/>
    </location>
</feature>
<protein>
    <submittedName>
        <fullName evidence="5">Stage II sporulation protein Q</fullName>
    </submittedName>
</protein>
<evidence type="ECO:0000256" key="2">
    <source>
        <dbReference type="SAM" id="MobiDB-lite"/>
    </source>
</evidence>